<dbReference type="STRING" id="354355.SAMN05660816_02869"/>
<evidence type="ECO:0000256" key="1">
    <source>
        <dbReference type="SAM" id="MobiDB-lite"/>
    </source>
</evidence>
<dbReference type="OrthoDB" id="915634at2"/>
<organism evidence="3 4">
    <name type="scientific">Niastella yeongjuensis</name>
    <dbReference type="NCBI Taxonomy" id="354355"/>
    <lineage>
        <taxon>Bacteria</taxon>
        <taxon>Pseudomonadati</taxon>
        <taxon>Bacteroidota</taxon>
        <taxon>Chitinophagia</taxon>
        <taxon>Chitinophagales</taxon>
        <taxon>Chitinophagaceae</taxon>
        <taxon>Niastella</taxon>
    </lineage>
</organism>
<evidence type="ECO:0000313" key="3">
    <source>
        <dbReference type="EMBL" id="OQP44148.1"/>
    </source>
</evidence>
<evidence type="ECO:0000313" key="4">
    <source>
        <dbReference type="Proteomes" id="UP000192610"/>
    </source>
</evidence>
<proteinExistence type="predicted"/>
<comment type="caution">
    <text evidence="3">The sequence shown here is derived from an EMBL/GenBank/DDBJ whole genome shotgun (WGS) entry which is preliminary data.</text>
</comment>
<dbReference type="EMBL" id="LVXG01000038">
    <property type="protein sequence ID" value="OQP44148.1"/>
    <property type="molecule type" value="Genomic_DNA"/>
</dbReference>
<dbReference type="InterPro" id="IPR005094">
    <property type="entry name" value="Endonuclease_MobA/VirD2"/>
</dbReference>
<dbReference type="AlphaFoldDB" id="A0A1V9EDG4"/>
<name>A0A1V9EDG4_9BACT</name>
<dbReference type="Pfam" id="PF03432">
    <property type="entry name" value="Relaxase"/>
    <property type="match status" value="1"/>
</dbReference>
<reference evidence="4" key="1">
    <citation type="submission" date="2016-04" db="EMBL/GenBank/DDBJ databases">
        <authorList>
            <person name="Chen L."/>
            <person name="Zhuang W."/>
            <person name="Wang G."/>
        </authorList>
    </citation>
    <scope>NUCLEOTIDE SEQUENCE [LARGE SCALE GENOMIC DNA]</scope>
    <source>
        <strain evidence="4">17621</strain>
    </source>
</reference>
<protein>
    <submittedName>
        <fullName evidence="3">Relaxase</fullName>
    </submittedName>
</protein>
<gene>
    <name evidence="3" type="ORF">A4H97_33640</name>
</gene>
<feature type="compositionally biased region" description="Basic residues" evidence="1">
    <location>
        <begin position="336"/>
        <end position="347"/>
    </location>
</feature>
<feature type="domain" description="MobA/VirD2-like nuclease" evidence="2">
    <location>
        <begin position="41"/>
        <end position="163"/>
    </location>
</feature>
<accession>A0A1V9EDG4</accession>
<keyword evidence="4" id="KW-1185">Reference proteome</keyword>
<sequence length="347" mass="40759">MIGNMTLGQSFSGCIGYCLEDKINLSEEQKMELSINENLQHKDRAEVIHYNNCFGTVSELASQFNEVRKLSSRVEKPVMHISLRFAPGESLSKDQLVEIAQACAAEFKFDQNQYVCALHKDTREQHIHIVANRVGYDGKAVNLTNNYRRMANFCRQMEKKYNLKEVLSPRKFLSKEQRLIPRHDSRKERLKKDVRETLLQVTTYQAFEQKMKALGYKVLKGRGISFIDDKKVKIKGSEVGFSLSKIERILELRQKVEMVPKEEKMRAKMIQEYQPRPGLTAYQKLIEQTYMSAQFEQLQQSAFFKLQDELFKILFEPQQGEQQSQSLDPHWLMELKRKKKKQQRHRL</sequence>
<dbReference type="Proteomes" id="UP000192610">
    <property type="component" value="Unassembled WGS sequence"/>
</dbReference>
<evidence type="ECO:0000259" key="2">
    <source>
        <dbReference type="Pfam" id="PF03432"/>
    </source>
</evidence>
<feature type="region of interest" description="Disordered" evidence="1">
    <location>
        <begin position="325"/>
        <end position="347"/>
    </location>
</feature>